<keyword evidence="1" id="KW-0479">Metal-binding</keyword>
<dbReference type="SUPFAM" id="SSF57845">
    <property type="entry name" value="B-box zinc-binding domain"/>
    <property type="match status" value="1"/>
</dbReference>
<dbReference type="EMBL" id="QNUK01000123">
    <property type="protein sequence ID" value="KAF5900945.1"/>
    <property type="molecule type" value="Genomic_DNA"/>
</dbReference>
<comment type="caution">
    <text evidence="7">The sequence shown here is derived from an EMBL/GenBank/DDBJ whole genome shotgun (WGS) entry which is preliminary data.</text>
</comment>
<dbReference type="PROSITE" id="PS50119">
    <property type="entry name" value="ZF_BBOX"/>
    <property type="match status" value="1"/>
</dbReference>
<dbReference type="Gene3D" id="3.30.160.60">
    <property type="entry name" value="Classic Zinc Finger"/>
    <property type="match status" value="1"/>
</dbReference>
<evidence type="ECO:0000256" key="3">
    <source>
        <dbReference type="ARBA" id="ARBA00022833"/>
    </source>
</evidence>
<dbReference type="InterPro" id="IPR058030">
    <property type="entry name" value="TRIM8/14/16/25/29/45/65_CC"/>
</dbReference>
<feature type="domain" description="B box-type" evidence="6">
    <location>
        <begin position="65"/>
        <end position="105"/>
    </location>
</feature>
<keyword evidence="3" id="KW-0862">Zinc</keyword>
<feature type="non-terminal residue" evidence="7">
    <location>
        <position position="1"/>
    </location>
</feature>
<dbReference type="Proteomes" id="UP000727407">
    <property type="component" value="Unassembled WGS sequence"/>
</dbReference>
<evidence type="ECO:0000313" key="7">
    <source>
        <dbReference type="EMBL" id="KAF5900945.1"/>
    </source>
</evidence>
<dbReference type="PANTHER" id="PTHR25465:SF5">
    <property type="entry name" value="E3 UBIQUITIN_ISG15 LIGASE TRIM25-RELATED"/>
    <property type="match status" value="1"/>
</dbReference>
<evidence type="ECO:0000313" key="8">
    <source>
        <dbReference type="Proteomes" id="UP000727407"/>
    </source>
</evidence>
<organism evidence="7 8">
    <name type="scientific">Clarias magur</name>
    <name type="common">Asian catfish</name>
    <name type="synonym">Macropteronotus magur</name>
    <dbReference type="NCBI Taxonomy" id="1594786"/>
    <lineage>
        <taxon>Eukaryota</taxon>
        <taxon>Metazoa</taxon>
        <taxon>Chordata</taxon>
        <taxon>Craniata</taxon>
        <taxon>Vertebrata</taxon>
        <taxon>Euteleostomi</taxon>
        <taxon>Actinopterygii</taxon>
        <taxon>Neopterygii</taxon>
        <taxon>Teleostei</taxon>
        <taxon>Ostariophysi</taxon>
        <taxon>Siluriformes</taxon>
        <taxon>Clariidae</taxon>
        <taxon>Clarias</taxon>
    </lineage>
</organism>
<dbReference type="OrthoDB" id="6270329at2759"/>
<dbReference type="SMART" id="SM00336">
    <property type="entry name" value="BBOX"/>
    <property type="match status" value="1"/>
</dbReference>
<proteinExistence type="predicted"/>
<keyword evidence="5" id="KW-0175">Coiled coil</keyword>
<dbReference type="PANTHER" id="PTHR25465">
    <property type="entry name" value="B-BOX DOMAIN CONTAINING"/>
    <property type="match status" value="1"/>
</dbReference>
<dbReference type="Pfam" id="PF25600">
    <property type="entry name" value="TRIM_CC"/>
    <property type="match status" value="1"/>
</dbReference>
<dbReference type="Gene3D" id="4.10.830.40">
    <property type="match status" value="1"/>
</dbReference>
<dbReference type="InterPro" id="IPR051051">
    <property type="entry name" value="E3_ubiq-ligase_TRIM/RNF"/>
</dbReference>
<evidence type="ECO:0000256" key="4">
    <source>
        <dbReference type="PROSITE-ProRule" id="PRU00024"/>
    </source>
</evidence>
<dbReference type="Pfam" id="PF00643">
    <property type="entry name" value="zf-B_box"/>
    <property type="match status" value="1"/>
</dbReference>
<feature type="coiled-coil region" evidence="5">
    <location>
        <begin position="178"/>
        <end position="205"/>
    </location>
</feature>
<evidence type="ECO:0000259" key="6">
    <source>
        <dbReference type="PROSITE" id="PS50119"/>
    </source>
</evidence>
<evidence type="ECO:0000256" key="1">
    <source>
        <dbReference type="ARBA" id="ARBA00022723"/>
    </source>
</evidence>
<reference evidence="7" key="1">
    <citation type="submission" date="2020-07" db="EMBL/GenBank/DDBJ databases">
        <title>Clarias magur genome sequencing, assembly and annotation.</title>
        <authorList>
            <person name="Kushwaha B."/>
            <person name="Kumar R."/>
            <person name="Das P."/>
            <person name="Joshi C.G."/>
            <person name="Kumar D."/>
            <person name="Nagpure N.S."/>
            <person name="Pandey M."/>
            <person name="Agarwal S."/>
            <person name="Srivastava S."/>
            <person name="Singh M."/>
            <person name="Sahoo L."/>
            <person name="Jayasankar P."/>
            <person name="Meher P.K."/>
            <person name="Koringa P.G."/>
            <person name="Iquebal M.A."/>
            <person name="Das S.P."/>
            <person name="Bit A."/>
            <person name="Patnaik S."/>
            <person name="Patel N."/>
            <person name="Shah T.M."/>
            <person name="Hinsu A."/>
            <person name="Jena J.K."/>
        </authorList>
    </citation>
    <scope>NUCLEOTIDE SEQUENCE</scope>
    <source>
        <strain evidence="7">CIFAMagur01</strain>
        <tissue evidence="7">Testis</tissue>
    </source>
</reference>
<dbReference type="InterPro" id="IPR000315">
    <property type="entry name" value="Znf_B-box"/>
</dbReference>
<keyword evidence="2 4" id="KW-0863">Zinc-finger</keyword>
<dbReference type="GO" id="GO:0008270">
    <property type="term" value="F:zinc ion binding"/>
    <property type="evidence" value="ECO:0007669"/>
    <property type="project" value="UniProtKB-KW"/>
</dbReference>
<feature type="coiled-coil region" evidence="5">
    <location>
        <begin position="120"/>
        <end position="154"/>
    </location>
</feature>
<protein>
    <submittedName>
        <fullName evidence="7">Tripartite motif-containing protein 16-like</fullName>
    </submittedName>
</protein>
<evidence type="ECO:0000256" key="2">
    <source>
        <dbReference type="ARBA" id="ARBA00022771"/>
    </source>
</evidence>
<name>A0A8J4XE57_CLAMG</name>
<accession>A0A8J4XE57</accession>
<dbReference type="CDD" id="cd19769">
    <property type="entry name" value="Bbox2_TRIM16-like"/>
    <property type="match status" value="1"/>
</dbReference>
<evidence type="ECO:0000256" key="5">
    <source>
        <dbReference type="SAM" id="Coils"/>
    </source>
</evidence>
<dbReference type="AlphaFoldDB" id="A0A8J4XE57"/>
<keyword evidence="8" id="KW-1185">Reference proteome</keyword>
<gene>
    <name evidence="7" type="ORF">DAT39_009318</name>
</gene>
<sequence>MDEDTDTSPDLSSAVVCDVCPGRKRKAEQSCLQCLASYCGDHLGTHNVLYANAKRHKMVVATGRLEECVCPEHDKLMEVFCRTDQQCICHLCITSKHRAHDVVSIEFEVADVKSKLGATQKEITDRIETRQREMQELRRAIDSFTASSKQAVEENDGRFTELIDYIAKRQREVREMVLDRKEDAIKAAEDLLESLPSEIRDLKKRELELQHLERLSELENGVHFLKGILSTPALSSSSSSSHVLFVPPYTSFELATEAVSDLIRKIKALCNLHFTNISKH</sequence>